<evidence type="ECO:0000256" key="6">
    <source>
        <dbReference type="ARBA" id="ARBA00023098"/>
    </source>
</evidence>
<organism evidence="10 11">
    <name type="scientific">Streptomyces gamaensis</name>
    <dbReference type="NCBI Taxonomy" id="1763542"/>
    <lineage>
        <taxon>Bacteria</taxon>
        <taxon>Bacillati</taxon>
        <taxon>Actinomycetota</taxon>
        <taxon>Actinomycetes</taxon>
        <taxon>Kitasatosporales</taxon>
        <taxon>Streptomycetaceae</taxon>
        <taxon>Streptomyces</taxon>
    </lineage>
</organism>
<feature type="domain" description="Phospholipase D-like" evidence="9">
    <location>
        <begin position="76"/>
        <end position="197"/>
    </location>
</feature>
<protein>
    <recommendedName>
        <fullName evidence="3">phospholipase D</fullName>
        <ecNumber evidence="3">3.1.4.4</ecNumber>
    </recommendedName>
</protein>
<dbReference type="Gene3D" id="3.30.870.10">
    <property type="entry name" value="Endonuclease Chain A"/>
    <property type="match status" value="2"/>
</dbReference>
<name>A0ABW0Z2W5_9ACTN</name>
<dbReference type="InterPro" id="IPR006311">
    <property type="entry name" value="TAT_signal"/>
</dbReference>
<evidence type="ECO:0000256" key="4">
    <source>
        <dbReference type="ARBA" id="ARBA00022801"/>
    </source>
</evidence>
<comment type="caution">
    <text evidence="10">The sequence shown here is derived from an EMBL/GenBank/DDBJ whole genome shotgun (WGS) entry which is preliminary data.</text>
</comment>
<feature type="region of interest" description="Disordered" evidence="7">
    <location>
        <begin position="348"/>
        <end position="369"/>
    </location>
</feature>
<evidence type="ECO:0000259" key="9">
    <source>
        <dbReference type="Pfam" id="PF13091"/>
    </source>
</evidence>
<keyword evidence="5" id="KW-0442">Lipid degradation</keyword>
<dbReference type="PANTHER" id="PTHR43856:SF1">
    <property type="entry name" value="MITOCHONDRIAL CARDIOLIPIN HYDROLASE"/>
    <property type="match status" value="1"/>
</dbReference>
<gene>
    <name evidence="10" type="ORF">ACFP1Z_11150</name>
</gene>
<keyword evidence="8" id="KW-0732">Signal</keyword>
<feature type="chain" id="PRO_5045457124" description="phospholipase D" evidence="8">
    <location>
        <begin position="43"/>
        <end position="369"/>
    </location>
</feature>
<dbReference type="Pfam" id="PF13091">
    <property type="entry name" value="PLDc_2"/>
    <property type="match status" value="2"/>
</dbReference>
<feature type="domain" description="Phospholipase D-like" evidence="9">
    <location>
        <begin position="222"/>
        <end position="348"/>
    </location>
</feature>
<sequence length="369" mass="38866">MRSPHTTPHASPHISPHISARLPRRAAVAAGALLLVSVPASALATAGAAQAAAQAAAPGTYSLLVFPDQDRTGVYDLIASAKKSVDVTMYELRDSRAVDALVQRQQAGVKVRVILDAKHTKVNDAAYNKLKDAGAGVTWSSSDFVYTHQKSVTVDAAKSLVMTGNLDEKYYANDRDFGVVDTDPADVAAVEQVFEADYAKTSVTPSDGTSLVWSPTDSEERLLALINGAKRSLDLEQLEFGDSTLVDAVVAAQNRGVDVRVVGMNPGKYAKKFDQVKAAGGKVVTYSSTEGLYIHAKAIVADYGTDGAKVFAGSENFSNNSLNNNRELGLIVGDSGVLKGIESTFTSDFAGGTPYESESSEDDASARAA</sequence>
<evidence type="ECO:0000256" key="2">
    <source>
        <dbReference type="ARBA" id="ARBA00008664"/>
    </source>
</evidence>
<feature type="signal peptide" evidence="8">
    <location>
        <begin position="1"/>
        <end position="42"/>
    </location>
</feature>
<reference evidence="11" key="1">
    <citation type="journal article" date="2019" name="Int. J. Syst. Evol. Microbiol.">
        <title>The Global Catalogue of Microorganisms (GCM) 10K type strain sequencing project: providing services to taxonomists for standard genome sequencing and annotation.</title>
        <authorList>
            <consortium name="The Broad Institute Genomics Platform"/>
            <consortium name="The Broad Institute Genome Sequencing Center for Infectious Disease"/>
            <person name="Wu L."/>
            <person name="Ma J."/>
        </authorList>
    </citation>
    <scope>NUCLEOTIDE SEQUENCE [LARGE SCALE GENOMIC DNA]</scope>
    <source>
        <strain evidence="11">CGMCC 4.7304</strain>
    </source>
</reference>
<evidence type="ECO:0000256" key="8">
    <source>
        <dbReference type="SAM" id="SignalP"/>
    </source>
</evidence>
<dbReference type="EC" id="3.1.4.4" evidence="3"/>
<dbReference type="SUPFAM" id="SSF56024">
    <property type="entry name" value="Phospholipase D/nuclease"/>
    <property type="match status" value="2"/>
</dbReference>
<keyword evidence="11" id="KW-1185">Reference proteome</keyword>
<dbReference type="PANTHER" id="PTHR43856">
    <property type="entry name" value="CARDIOLIPIN HYDROLASE"/>
    <property type="match status" value="1"/>
</dbReference>
<comment type="catalytic activity">
    <reaction evidence="1">
        <text>a 1,2-diacyl-sn-glycero-3-phosphocholine + H2O = a 1,2-diacyl-sn-glycero-3-phosphate + choline + H(+)</text>
        <dbReference type="Rhea" id="RHEA:14445"/>
        <dbReference type="ChEBI" id="CHEBI:15354"/>
        <dbReference type="ChEBI" id="CHEBI:15377"/>
        <dbReference type="ChEBI" id="CHEBI:15378"/>
        <dbReference type="ChEBI" id="CHEBI:57643"/>
        <dbReference type="ChEBI" id="CHEBI:58608"/>
        <dbReference type="EC" id="3.1.4.4"/>
    </reaction>
</comment>
<evidence type="ECO:0000256" key="3">
    <source>
        <dbReference type="ARBA" id="ARBA00012027"/>
    </source>
</evidence>
<evidence type="ECO:0000256" key="7">
    <source>
        <dbReference type="SAM" id="MobiDB-lite"/>
    </source>
</evidence>
<keyword evidence="4" id="KW-0378">Hydrolase</keyword>
<proteinExistence type="inferred from homology"/>
<keyword evidence="6" id="KW-0443">Lipid metabolism</keyword>
<evidence type="ECO:0000313" key="10">
    <source>
        <dbReference type="EMBL" id="MFC5720720.1"/>
    </source>
</evidence>
<comment type="similarity">
    <text evidence="2">Belongs to the phospholipase D family.</text>
</comment>
<dbReference type="PROSITE" id="PS51318">
    <property type="entry name" value="TAT"/>
    <property type="match status" value="1"/>
</dbReference>
<dbReference type="InterPro" id="IPR025202">
    <property type="entry name" value="PLD-like_dom"/>
</dbReference>
<evidence type="ECO:0000313" key="11">
    <source>
        <dbReference type="Proteomes" id="UP001596083"/>
    </source>
</evidence>
<evidence type="ECO:0000256" key="5">
    <source>
        <dbReference type="ARBA" id="ARBA00022963"/>
    </source>
</evidence>
<accession>A0ABW0Z2W5</accession>
<dbReference type="InterPro" id="IPR051406">
    <property type="entry name" value="PLD_domain"/>
</dbReference>
<dbReference type="EMBL" id="JBHSPB010000005">
    <property type="protein sequence ID" value="MFC5720720.1"/>
    <property type="molecule type" value="Genomic_DNA"/>
</dbReference>
<dbReference type="Proteomes" id="UP001596083">
    <property type="component" value="Unassembled WGS sequence"/>
</dbReference>
<dbReference type="RefSeq" id="WP_390315880.1">
    <property type="nucleotide sequence ID" value="NZ_JBHSPB010000005.1"/>
</dbReference>
<evidence type="ECO:0000256" key="1">
    <source>
        <dbReference type="ARBA" id="ARBA00000798"/>
    </source>
</evidence>